<organism evidence="3 4">
    <name type="scientific">Virgibacillus siamensis</name>
    <dbReference type="NCBI Taxonomy" id="480071"/>
    <lineage>
        <taxon>Bacteria</taxon>
        <taxon>Bacillati</taxon>
        <taxon>Bacillota</taxon>
        <taxon>Bacilli</taxon>
        <taxon>Bacillales</taxon>
        <taxon>Bacillaceae</taxon>
        <taxon>Virgibacillus</taxon>
    </lineage>
</organism>
<dbReference type="PANTHER" id="PTHR48081">
    <property type="entry name" value="AB HYDROLASE SUPERFAMILY PROTEIN C4A8.06C"/>
    <property type="match status" value="1"/>
</dbReference>
<dbReference type="Pfam" id="PF07859">
    <property type="entry name" value="Abhydrolase_3"/>
    <property type="match status" value="1"/>
</dbReference>
<dbReference type="Proteomes" id="UP001500866">
    <property type="component" value="Unassembled WGS sequence"/>
</dbReference>
<feature type="domain" description="Alpha/beta hydrolase fold-3" evidence="2">
    <location>
        <begin position="5"/>
        <end position="122"/>
    </location>
</feature>
<evidence type="ECO:0000256" key="1">
    <source>
        <dbReference type="ARBA" id="ARBA00022801"/>
    </source>
</evidence>
<dbReference type="EMBL" id="BAAADS010000018">
    <property type="protein sequence ID" value="GAA0607638.1"/>
    <property type="molecule type" value="Genomic_DNA"/>
</dbReference>
<dbReference type="InterPro" id="IPR013094">
    <property type="entry name" value="AB_hydrolase_3"/>
</dbReference>
<dbReference type="InterPro" id="IPR050300">
    <property type="entry name" value="GDXG_lipolytic_enzyme"/>
</dbReference>
<keyword evidence="4" id="KW-1185">Reference proteome</keyword>
<evidence type="ECO:0000313" key="4">
    <source>
        <dbReference type="Proteomes" id="UP001500866"/>
    </source>
</evidence>
<evidence type="ECO:0000259" key="2">
    <source>
        <dbReference type="Pfam" id="PF07859"/>
    </source>
</evidence>
<evidence type="ECO:0000313" key="3">
    <source>
        <dbReference type="EMBL" id="GAA0607638.1"/>
    </source>
</evidence>
<reference evidence="3 4" key="1">
    <citation type="journal article" date="2019" name="Int. J. Syst. Evol. Microbiol.">
        <title>The Global Catalogue of Microorganisms (GCM) 10K type strain sequencing project: providing services to taxonomists for standard genome sequencing and annotation.</title>
        <authorList>
            <consortium name="The Broad Institute Genomics Platform"/>
            <consortium name="The Broad Institute Genome Sequencing Center for Infectious Disease"/>
            <person name="Wu L."/>
            <person name="Ma J."/>
        </authorList>
    </citation>
    <scope>NUCLEOTIDE SEQUENCE [LARGE SCALE GENOMIC DNA]</scope>
    <source>
        <strain evidence="3 4">JCM 15395</strain>
    </source>
</reference>
<dbReference type="SUPFAM" id="SSF53474">
    <property type="entry name" value="alpha/beta-Hydrolases"/>
    <property type="match status" value="1"/>
</dbReference>
<dbReference type="InterPro" id="IPR029058">
    <property type="entry name" value="AB_hydrolase_fold"/>
</dbReference>
<accession>A0ABN1GAT2</accession>
<keyword evidence="1" id="KW-0378">Hydrolase</keyword>
<dbReference type="PANTHER" id="PTHR48081:SF8">
    <property type="entry name" value="ALPHA_BETA HYDROLASE FOLD-3 DOMAIN-CONTAINING PROTEIN-RELATED"/>
    <property type="match status" value="1"/>
</dbReference>
<gene>
    <name evidence="3" type="ORF">GCM10009001_26200</name>
</gene>
<dbReference type="Gene3D" id="3.40.50.1820">
    <property type="entry name" value="alpha/beta hydrolase"/>
    <property type="match status" value="1"/>
</dbReference>
<comment type="caution">
    <text evidence="3">The sequence shown here is derived from an EMBL/GenBank/DDBJ whole genome shotgun (WGS) entry which is preliminary data.</text>
</comment>
<protein>
    <recommendedName>
        <fullName evidence="2">Alpha/beta hydrolase fold-3 domain-containing protein</fullName>
    </recommendedName>
</protein>
<name>A0ABN1GAT2_9BACI</name>
<proteinExistence type="predicted"/>
<sequence length="123" mass="13656">MGRDAAQEFAIEPDRIAVGGDSAGGNLAAVASIKAKEQQMPVICHQLLIYPVNGFKGESDSIKENAEGYFLTEESMKWFNNHYFNKKEDTNHPYASPILYDDMNGLPPSTILTAQYDPLRDSE</sequence>